<dbReference type="RefSeq" id="WP_129212665.1">
    <property type="nucleotide sequence ID" value="NZ_REGR01000006.1"/>
</dbReference>
<proteinExistence type="predicted"/>
<dbReference type="InterPro" id="IPR011473">
    <property type="entry name" value="DUF1579"/>
</dbReference>
<keyword evidence="2" id="KW-1185">Reference proteome</keyword>
<dbReference type="EMBL" id="REGR01000006">
    <property type="protein sequence ID" value="RXZ43791.1"/>
    <property type="molecule type" value="Genomic_DNA"/>
</dbReference>
<comment type="caution">
    <text evidence="1">The sequence shown here is derived from an EMBL/GenBank/DDBJ whole genome shotgun (WGS) entry which is preliminary data.</text>
</comment>
<dbReference type="Proteomes" id="UP000290682">
    <property type="component" value="Unassembled WGS sequence"/>
</dbReference>
<gene>
    <name evidence="1" type="ORF">EBB06_07895</name>
</gene>
<reference evidence="1 2" key="1">
    <citation type="submission" date="2018-10" db="EMBL/GenBank/DDBJ databases">
        <title>Draft genome of Fastidiocella sp. strain 375T, a bacterium isolated from a karstic cave dripping water.</title>
        <authorList>
            <person name="Coelho C."/>
            <person name="Verissimo A."/>
            <person name="Tiago I."/>
        </authorList>
    </citation>
    <scope>NUCLEOTIDE SEQUENCE [LARGE SCALE GENOMIC DNA]</scope>
    <source>
        <strain evidence="1 2">CAVE-375</strain>
    </source>
</reference>
<protein>
    <submittedName>
        <fullName evidence="1">DUF1579 domain-containing protein</fullName>
    </submittedName>
</protein>
<dbReference type="Pfam" id="PF07617">
    <property type="entry name" value="DUF1579"/>
    <property type="match status" value="1"/>
</dbReference>
<name>A0ABY0FFD6_9NEIS</name>
<evidence type="ECO:0000313" key="1">
    <source>
        <dbReference type="EMBL" id="RXZ43791.1"/>
    </source>
</evidence>
<sequence length="163" mass="18088">MKTEALKEHQWLQQLVGEWTYEGEAGMGPGKPPETFAGTESVRSLGGLWVLCEGRGEMPGCGMATTLMTLGYDPQNKRYVGTWVGSMMSYLWVYDDGSLDASGRVLTLNAEGPDFVTEGKLAKYRDEIEIKSEGHRVLTSHVLGDDGNWHQFMTASYRREGSD</sequence>
<accession>A0ABY0FFD6</accession>
<organism evidence="1 2">
    <name type="scientific">Crenobacter cavernae</name>
    <dbReference type="NCBI Taxonomy" id="2290923"/>
    <lineage>
        <taxon>Bacteria</taxon>
        <taxon>Pseudomonadati</taxon>
        <taxon>Pseudomonadota</taxon>
        <taxon>Betaproteobacteria</taxon>
        <taxon>Neisseriales</taxon>
        <taxon>Neisseriaceae</taxon>
        <taxon>Crenobacter</taxon>
    </lineage>
</organism>
<evidence type="ECO:0000313" key="2">
    <source>
        <dbReference type="Proteomes" id="UP000290682"/>
    </source>
</evidence>